<evidence type="ECO:0000259" key="4">
    <source>
        <dbReference type="PROSITE" id="PS50200"/>
    </source>
</evidence>
<dbReference type="Gene3D" id="1.10.840.10">
    <property type="entry name" value="Ras guanine-nucleotide exchange factors catalytic domain"/>
    <property type="match status" value="1"/>
</dbReference>
<evidence type="ECO:0000259" key="3">
    <source>
        <dbReference type="PROSITE" id="PS50009"/>
    </source>
</evidence>
<dbReference type="Gene3D" id="3.10.20.90">
    <property type="entry name" value="Phosphatidylinositol 3-kinase Catalytic Subunit, Chain A, domain 1"/>
    <property type="match status" value="1"/>
</dbReference>
<dbReference type="Gene3D" id="1.20.870.10">
    <property type="entry name" value="Son of sevenless (SoS) protein Chain: S domain 1"/>
    <property type="match status" value="1"/>
</dbReference>
<dbReference type="SMART" id="SM00229">
    <property type="entry name" value="RasGEFN"/>
    <property type="match status" value="1"/>
</dbReference>
<dbReference type="CDD" id="cd00155">
    <property type="entry name" value="RasGEF"/>
    <property type="match status" value="1"/>
</dbReference>
<dbReference type="InterPro" id="IPR008937">
    <property type="entry name" value="Ras-like_GEF"/>
</dbReference>
<dbReference type="InParanoid" id="A0A4W3JR21"/>
<name>A0A4W3JR21_CALMI</name>
<reference evidence="7" key="1">
    <citation type="journal article" date="2006" name="Science">
        <title>Ancient noncoding elements conserved in the human genome.</title>
        <authorList>
            <person name="Venkatesh B."/>
            <person name="Kirkness E.F."/>
            <person name="Loh Y.H."/>
            <person name="Halpern A.L."/>
            <person name="Lee A.P."/>
            <person name="Johnson J."/>
            <person name="Dandona N."/>
            <person name="Viswanathan L.D."/>
            <person name="Tay A."/>
            <person name="Venter J.C."/>
            <person name="Strausberg R.L."/>
            <person name="Brenner S."/>
        </authorList>
    </citation>
    <scope>NUCLEOTIDE SEQUENCE [LARGE SCALE GENOMIC DNA]</scope>
</reference>
<protein>
    <submittedName>
        <fullName evidence="6">Rap guanine nucleotide exchange factor 5</fullName>
    </submittedName>
</protein>
<evidence type="ECO:0000313" key="6">
    <source>
        <dbReference type="Ensembl" id="ENSCMIP00000040558.1"/>
    </source>
</evidence>
<evidence type="ECO:0000256" key="2">
    <source>
        <dbReference type="PROSITE-ProRule" id="PRU00168"/>
    </source>
</evidence>
<dbReference type="SUPFAM" id="SSF54236">
    <property type="entry name" value="Ubiquitin-like"/>
    <property type="match status" value="1"/>
</dbReference>
<reference evidence="6" key="5">
    <citation type="submission" date="2025-09" db="UniProtKB">
        <authorList>
            <consortium name="Ensembl"/>
        </authorList>
    </citation>
    <scope>IDENTIFICATION</scope>
</reference>
<feature type="domain" description="Ras-GEF" evidence="3">
    <location>
        <begin position="330"/>
        <end position="558"/>
    </location>
</feature>
<dbReference type="Pfam" id="PF00618">
    <property type="entry name" value="RasGEF_N"/>
    <property type="match status" value="1"/>
</dbReference>
<keyword evidence="1 2" id="KW-0344">Guanine-nucleotide releasing factor</keyword>
<dbReference type="PROSITE" id="PS50212">
    <property type="entry name" value="RASGEF_NTER"/>
    <property type="match status" value="1"/>
</dbReference>
<dbReference type="PROSITE" id="PS00720">
    <property type="entry name" value="RASGEF"/>
    <property type="match status" value="1"/>
</dbReference>
<dbReference type="InterPro" id="IPR029071">
    <property type="entry name" value="Ubiquitin-like_domsf"/>
</dbReference>
<dbReference type="GO" id="GO:0005886">
    <property type="term" value="C:plasma membrane"/>
    <property type="evidence" value="ECO:0007669"/>
    <property type="project" value="TreeGrafter"/>
</dbReference>
<dbReference type="PROSITE" id="PS50009">
    <property type="entry name" value="RASGEF_CAT"/>
    <property type="match status" value="1"/>
</dbReference>
<dbReference type="PROSITE" id="PS50200">
    <property type="entry name" value="RA"/>
    <property type="match status" value="1"/>
</dbReference>
<dbReference type="SUPFAM" id="SSF48366">
    <property type="entry name" value="Ras GEF"/>
    <property type="match status" value="1"/>
</dbReference>
<dbReference type="InterPro" id="IPR000159">
    <property type="entry name" value="RA_dom"/>
</dbReference>
<evidence type="ECO:0000259" key="5">
    <source>
        <dbReference type="PROSITE" id="PS50212"/>
    </source>
</evidence>
<dbReference type="InterPro" id="IPR019804">
    <property type="entry name" value="Ras_G-nucl-exch_fac_CS"/>
</dbReference>
<dbReference type="Ensembl" id="ENSCMIT00000041131.1">
    <property type="protein sequence ID" value="ENSCMIP00000040558.1"/>
    <property type="gene ID" value="ENSCMIG00000016903.1"/>
</dbReference>
<reference evidence="7" key="2">
    <citation type="journal article" date="2007" name="PLoS Biol.">
        <title>Survey sequencing and comparative analysis of the elephant shark (Callorhinchus milii) genome.</title>
        <authorList>
            <person name="Venkatesh B."/>
            <person name="Kirkness E.F."/>
            <person name="Loh Y.H."/>
            <person name="Halpern A.L."/>
            <person name="Lee A.P."/>
            <person name="Johnson J."/>
            <person name="Dandona N."/>
            <person name="Viswanathan L.D."/>
            <person name="Tay A."/>
            <person name="Venter J.C."/>
            <person name="Strausberg R.L."/>
            <person name="Brenner S."/>
        </authorList>
    </citation>
    <scope>NUCLEOTIDE SEQUENCE [LARGE SCALE GENOMIC DNA]</scope>
</reference>
<evidence type="ECO:0000256" key="1">
    <source>
        <dbReference type="ARBA" id="ARBA00022658"/>
    </source>
</evidence>
<sequence length="559" mass="65186">MGSSRLRVFDAYIQDKVSETFEDTRIVTLPAFDVPYFKYIDEDSEDEWSIPSQSSTEDDSSVDSSLSDRYVVVSGTPEKILEHLLNDLHLEEGECKETDILLDDFLLTYTVFMSTNDLSQALLRQYPFHPYAERPGHTDNGLYQKRKVLRIVSQWVSLYKNLLREDENTKLLLKNLYKCVLDDLFEYPGLEKELKELQNLFRIPLFHQLSCREKWLHPKGCPGESDEVFCRVYVADHSYVSFWTKESTSAQEVLHAVAEKLQKPEQDLILVAITSSEGEQILQPDDVSIFKSLDATTRIFVCRKDPSDFLTFIAEDDEAPHRSIRMLGMNTWHMANELTSFDWDLFNCICEQELICYIFRRQDSGRSTVNLNLLLQRCNEVQFWVATEILLCSQLSKRVQLVKKFIKIAAHCRALRNLNSFFAIIMGLNSAAVCRLGQTWEVRREFSQVLVSSQDPSLNHKAYRDAFKKMQAPKIPFMPLLLKDVTFIHEGNKTFLDNLVNFQKLHMIADTVRLLRHCRSNQKGTYKEHQDVKTYIQYLHIIDNQQMLFQLSHRLEPRT</sequence>
<dbReference type="PANTHER" id="PTHR23113">
    <property type="entry name" value="GUANINE NUCLEOTIDE EXCHANGE FACTOR"/>
    <property type="match status" value="1"/>
</dbReference>
<dbReference type="SMART" id="SM00147">
    <property type="entry name" value="RasGEF"/>
    <property type="match status" value="1"/>
</dbReference>
<dbReference type="Pfam" id="PF00617">
    <property type="entry name" value="RasGEF"/>
    <property type="match status" value="1"/>
</dbReference>
<organism evidence="6 7">
    <name type="scientific">Callorhinchus milii</name>
    <name type="common">Ghost shark</name>
    <dbReference type="NCBI Taxonomy" id="7868"/>
    <lineage>
        <taxon>Eukaryota</taxon>
        <taxon>Metazoa</taxon>
        <taxon>Chordata</taxon>
        <taxon>Craniata</taxon>
        <taxon>Vertebrata</taxon>
        <taxon>Chondrichthyes</taxon>
        <taxon>Holocephali</taxon>
        <taxon>Chimaeriformes</taxon>
        <taxon>Callorhinchidae</taxon>
        <taxon>Callorhinchus</taxon>
    </lineage>
</organism>
<dbReference type="CDD" id="cd06224">
    <property type="entry name" value="REM"/>
    <property type="match status" value="1"/>
</dbReference>
<dbReference type="GO" id="GO:0005085">
    <property type="term" value="F:guanyl-nucleotide exchange factor activity"/>
    <property type="evidence" value="ECO:0007669"/>
    <property type="project" value="UniProtKB-KW"/>
</dbReference>
<dbReference type="InterPro" id="IPR001895">
    <property type="entry name" value="RASGEF_cat_dom"/>
</dbReference>
<proteinExistence type="predicted"/>
<reference evidence="6" key="4">
    <citation type="submission" date="2025-08" db="UniProtKB">
        <authorList>
            <consortium name="Ensembl"/>
        </authorList>
    </citation>
    <scope>IDENTIFICATION</scope>
</reference>
<dbReference type="InterPro" id="IPR036964">
    <property type="entry name" value="RASGEF_cat_dom_sf"/>
</dbReference>
<dbReference type="PANTHER" id="PTHR23113:SF26">
    <property type="entry name" value="RAP GUANINE NUCLEOTIDE EXCHANGE FACTOR 5"/>
    <property type="match status" value="1"/>
</dbReference>
<dbReference type="AlphaFoldDB" id="A0A4W3JR21"/>
<dbReference type="InterPro" id="IPR000651">
    <property type="entry name" value="Ras-like_Gua-exchang_fac_N"/>
</dbReference>
<keyword evidence="7" id="KW-1185">Reference proteome</keyword>
<reference evidence="7" key="3">
    <citation type="journal article" date="2014" name="Nature">
        <title>Elephant shark genome provides unique insights into gnathostome evolution.</title>
        <authorList>
            <consortium name="International Elephant Shark Genome Sequencing Consortium"/>
            <person name="Venkatesh B."/>
            <person name="Lee A.P."/>
            <person name="Ravi V."/>
            <person name="Maurya A.K."/>
            <person name="Lian M.M."/>
            <person name="Swann J.B."/>
            <person name="Ohta Y."/>
            <person name="Flajnik M.F."/>
            <person name="Sutoh Y."/>
            <person name="Kasahara M."/>
            <person name="Hoon S."/>
            <person name="Gangu V."/>
            <person name="Roy S.W."/>
            <person name="Irimia M."/>
            <person name="Korzh V."/>
            <person name="Kondrychyn I."/>
            <person name="Lim Z.W."/>
            <person name="Tay B.H."/>
            <person name="Tohari S."/>
            <person name="Kong K.W."/>
            <person name="Ho S."/>
            <person name="Lorente-Galdos B."/>
            <person name="Quilez J."/>
            <person name="Marques-Bonet T."/>
            <person name="Raney B.J."/>
            <person name="Ingham P.W."/>
            <person name="Tay A."/>
            <person name="Hillier L.W."/>
            <person name="Minx P."/>
            <person name="Boehm T."/>
            <person name="Wilson R.K."/>
            <person name="Brenner S."/>
            <person name="Warren W.C."/>
        </authorList>
    </citation>
    <scope>NUCLEOTIDE SEQUENCE [LARGE SCALE GENOMIC DNA]</scope>
</reference>
<dbReference type="Proteomes" id="UP000314986">
    <property type="component" value="Unassembled WGS sequence"/>
</dbReference>
<dbReference type="InterPro" id="IPR023578">
    <property type="entry name" value="Ras_GEF_dom_sf"/>
</dbReference>
<dbReference type="GO" id="GO:0007265">
    <property type="term" value="P:Ras protein signal transduction"/>
    <property type="evidence" value="ECO:0007669"/>
    <property type="project" value="TreeGrafter"/>
</dbReference>
<feature type="domain" description="N-terminal Ras-GEF" evidence="5">
    <location>
        <begin position="68"/>
        <end position="202"/>
    </location>
</feature>
<dbReference type="STRING" id="7868.ENSCMIP00000040558"/>
<accession>A0A4W3JR21</accession>
<feature type="domain" description="Ras-associating" evidence="4">
    <location>
        <begin position="226"/>
        <end position="307"/>
    </location>
</feature>
<dbReference type="OMA" id="FDWTIFN"/>
<dbReference type="GeneTree" id="ENSGT00940000155137"/>
<evidence type="ECO:0000313" key="7">
    <source>
        <dbReference type="Proteomes" id="UP000314986"/>
    </source>
</evidence>